<dbReference type="KEGG" id="abat:CFX1CAM_2015"/>
<evidence type="ECO:0000313" key="1">
    <source>
        <dbReference type="EMBL" id="SMX55080.1"/>
    </source>
</evidence>
<protein>
    <submittedName>
        <fullName evidence="1">Uncharacterized protein</fullName>
    </submittedName>
</protein>
<accession>A0A1Y6KAN8</accession>
<organism evidence="1 2">
    <name type="scientific">Candidatus Brevifilum fermentans</name>
    <dbReference type="NCBI Taxonomy" id="1986204"/>
    <lineage>
        <taxon>Bacteria</taxon>
        <taxon>Bacillati</taxon>
        <taxon>Chloroflexota</taxon>
        <taxon>Anaerolineae</taxon>
        <taxon>Anaerolineales</taxon>
        <taxon>Anaerolineaceae</taxon>
        <taxon>Candidatus Brevifilum</taxon>
    </lineage>
</organism>
<gene>
    <name evidence="1" type="ORF">CFX1CAM_2015</name>
</gene>
<dbReference type="Proteomes" id="UP000195514">
    <property type="component" value="Chromosome I"/>
</dbReference>
<sequence length="47" mass="4950">MGAGSAGEESILCRLNFSDGVKANVNPLDLTNESYSDDNVARGEVSF</sequence>
<keyword evidence="2" id="KW-1185">Reference proteome</keyword>
<reference evidence="2" key="1">
    <citation type="submission" date="2017-05" db="EMBL/GenBank/DDBJ databases">
        <authorList>
            <person name="Kirkegaard R."/>
            <person name="Mcilroy J S."/>
        </authorList>
    </citation>
    <scope>NUCLEOTIDE SEQUENCE [LARGE SCALE GENOMIC DNA]</scope>
</reference>
<proteinExistence type="predicted"/>
<dbReference type="AlphaFoldDB" id="A0A1Y6KAN8"/>
<name>A0A1Y6KAN8_9CHLR</name>
<evidence type="ECO:0000313" key="2">
    <source>
        <dbReference type="Proteomes" id="UP000195514"/>
    </source>
</evidence>
<dbReference type="EMBL" id="LT859958">
    <property type="protein sequence ID" value="SMX55080.1"/>
    <property type="molecule type" value="Genomic_DNA"/>
</dbReference>